<gene>
    <name evidence="1" type="ORF">DGMP_16840</name>
</gene>
<reference evidence="1" key="1">
    <citation type="submission" date="2020-09" db="EMBL/GenBank/DDBJ databases">
        <title>Desulfogranum mesoprofundum gen. nov., sp. nov., a novel mesophilic, sulfate-reducing chemolithoautotroph isolated from a deep-sea hydrothermal vent chimney in the Suiyo Seamount.</title>
        <authorList>
            <person name="Hashimoto Y."/>
            <person name="Nakagawa S."/>
        </authorList>
    </citation>
    <scope>NUCLEOTIDE SEQUENCE</scope>
    <source>
        <strain evidence="1">KT2</strain>
    </source>
</reference>
<dbReference type="EMBL" id="AP024086">
    <property type="protein sequence ID" value="BCL60991.1"/>
    <property type="molecule type" value="Genomic_DNA"/>
</dbReference>
<dbReference type="AlphaFoldDB" id="A0A8D5FI11"/>
<protein>
    <submittedName>
        <fullName evidence="1">Uncharacterized protein</fullName>
    </submittedName>
</protein>
<evidence type="ECO:0000313" key="1">
    <source>
        <dbReference type="EMBL" id="BCL60991.1"/>
    </source>
</evidence>
<dbReference type="KEGG" id="dbk:DGMP_16840"/>
<organism evidence="1 2">
    <name type="scientific">Desulfomarina profundi</name>
    <dbReference type="NCBI Taxonomy" id="2772557"/>
    <lineage>
        <taxon>Bacteria</taxon>
        <taxon>Pseudomonadati</taxon>
        <taxon>Thermodesulfobacteriota</taxon>
        <taxon>Desulfobulbia</taxon>
        <taxon>Desulfobulbales</taxon>
        <taxon>Desulfobulbaceae</taxon>
        <taxon>Desulfomarina</taxon>
    </lineage>
</organism>
<dbReference type="Proteomes" id="UP000826725">
    <property type="component" value="Chromosome"/>
</dbReference>
<accession>A0A8D5FI11</accession>
<name>A0A8D5FI11_9BACT</name>
<proteinExistence type="predicted"/>
<evidence type="ECO:0000313" key="2">
    <source>
        <dbReference type="Proteomes" id="UP000826725"/>
    </source>
</evidence>
<keyword evidence="2" id="KW-1185">Reference proteome</keyword>
<sequence>MEFKDLWDLESAMQVLMHKTVDSKLWAEAVEWLLHFGPPEIQQLLLDASETAMHNAFPDLKPSHYTHDGQPCYDIDALAKSLGVDKSAVIEILKQKEQEKKDAKVWSDLTKGTKQTIH</sequence>
<dbReference type="RefSeq" id="WP_228857062.1">
    <property type="nucleotide sequence ID" value="NZ_AP024086.1"/>
</dbReference>